<keyword evidence="2" id="KW-1185">Reference proteome</keyword>
<gene>
    <name evidence="1" type="ORF">SAMN05216551_105298</name>
</gene>
<organism evidence="1 2">
    <name type="scientific">Chitinasiproducens palmae</name>
    <dbReference type="NCBI Taxonomy" id="1770053"/>
    <lineage>
        <taxon>Bacteria</taxon>
        <taxon>Pseudomonadati</taxon>
        <taxon>Pseudomonadota</taxon>
        <taxon>Betaproteobacteria</taxon>
        <taxon>Burkholderiales</taxon>
        <taxon>Burkholderiaceae</taxon>
        <taxon>Chitinasiproducens</taxon>
    </lineage>
</organism>
<sequence length="43" mass="4753">MKRPLSLLLIWASIFGLLALVGLMQELDDRAEGITISTRSHSV</sequence>
<protein>
    <submittedName>
        <fullName evidence="1">Uncharacterized protein</fullName>
    </submittedName>
</protein>
<dbReference type="EMBL" id="FNLO01000005">
    <property type="protein sequence ID" value="SDV48685.1"/>
    <property type="molecule type" value="Genomic_DNA"/>
</dbReference>
<dbReference type="STRING" id="1770053.SAMN05216551_105298"/>
<evidence type="ECO:0000313" key="1">
    <source>
        <dbReference type="EMBL" id="SDV48685.1"/>
    </source>
</evidence>
<accession>A0A1H2PPK9</accession>
<evidence type="ECO:0000313" key="2">
    <source>
        <dbReference type="Proteomes" id="UP000243719"/>
    </source>
</evidence>
<proteinExistence type="predicted"/>
<dbReference type="AlphaFoldDB" id="A0A1H2PPK9"/>
<name>A0A1H2PPK9_9BURK</name>
<dbReference type="Proteomes" id="UP000243719">
    <property type="component" value="Unassembled WGS sequence"/>
</dbReference>
<reference evidence="2" key="1">
    <citation type="submission" date="2016-09" db="EMBL/GenBank/DDBJ databases">
        <authorList>
            <person name="Varghese N."/>
            <person name="Submissions S."/>
        </authorList>
    </citation>
    <scope>NUCLEOTIDE SEQUENCE [LARGE SCALE GENOMIC DNA]</scope>
    <source>
        <strain evidence="2">JS23</strain>
    </source>
</reference>